<organism evidence="3 4">
    <name type="scientific">Pseudomonas duriflava</name>
    <dbReference type="NCBI Taxonomy" id="459528"/>
    <lineage>
        <taxon>Bacteria</taxon>
        <taxon>Pseudomonadati</taxon>
        <taxon>Pseudomonadota</taxon>
        <taxon>Gammaproteobacteria</taxon>
        <taxon>Pseudomonadales</taxon>
        <taxon>Pseudomonadaceae</taxon>
        <taxon>Pseudomonas</taxon>
    </lineage>
</organism>
<feature type="transmembrane region" description="Helical" evidence="1">
    <location>
        <begin position="379"/>
        <end position="396"/>
    </location>
</feature>
<evidence type="ECO:0000313" key="4">
    <source>
        <dbReference type="Proteomes" id="UP000316905"/>
    </source>
</evidence>
<dbReference type="PANTHER" id="PTHR23028">
    <property type="entry name" value="ACETYLTRANSFERASE"/>
    <property type="match status" value="1"/>
</dbReference>
<keyword evidence="1" id="KW-1133">Transmembrane helix</keyword>
<feature type="transmembrane region" description="Helical" evidence="1">
    <location>
        <begin position="171"/>
        <end position="189"/>
    </location>
</feature>
<evidence type="ECO:0000256" key="1">
    <source>
        <dbReference type="SAM" id="Phobius"/>
    </source>
</evidence>
<feature type="transmembrane region" description="Helical" evidence="1">
    <location>
        <begin position="230"/>
        <end position="251"/>
    </location>
</feature>
<dbReference type="InterPro" id="IPR002656">
    <property type="entry name" value="Acyl_transf_3_dom"/>
</dbReference>
<keyword evidence="1" id="KW-0812">Transmembrane</keyword>
<feature type="transmembrane region" description="Helical" evidence="1">
    <location>
        <begin position="290"/>
        <end position="310"/>
    </location>
</feature>
<dbReference type="GO" id="GO:0016747">
    <property type="term" value="F:acyltransferase activity, transferring groups other than amino-acyl groups"/>
    <property type="evidence" value="ECO:0007669"/>
    <property type="project" value="InterPro"/>
</dbReference>
<name>A0A562QQP3_9PSED</name>
<dbReference type="InterPro" id="IPR050879">
    <property type="entry name" value="Acyltransferase_3"/>
</dbReference>
<evidence type="ECO:0000259" key="2">
    <source>
        <dbReference type="Pfam" id="PF01757"/>
    </source>
</evidence>
<feature type="domain" description="Acyltransferase 3" evidence="2">
    <location>
        <begin position="10"/>
        <end position="396"/>
    </location>
</feature>
<feature type="transmembrane region" description="Helical" evidence="1">
    <location>
        <begin position="331"/>
        <end position="350"/>
    </location>
</feature>
<sequence length="423" mass="48826">MHTVQKQRFIGLEWLRFLMGLYVVIYHTIHFYPQRQTIPLLDELTSMGFFATSTFFVLSGFLLAHVYLTDNKMREPATSFWVKRFSNLYPIHIFALLFSIIIVTWIHYMAIPPDGAKASVRFVIYDTNEVLARTHPELFHHYMSNLELAFNGLLQASMLQAWNPYYLTFNAPLWSISALFFFYLTFPFLAPRLMAGKPWRLLLLVWVLYLVPPVLVIWNQDYGMPYTGLLQRVPLLRLPEFLAGIILYGLFRQQQNAGRLPGSVIRVGLIAYLIVSFGVATALFTHGPKFWYFLLHNGLLLPSQLILVYLSALASDPRSTWLQHWSPRLGAASLSMFALHVPLSGLFMTMEKWLGGDVLLCFEDWAGCIDAAGRYQNSIAWYGVFLLFVIGVCLLFQERAVAPTRKWLIARFLPWVERYQSKA</sequence>
<proteinExistence type="predicted"/>
<dbReference type="AlphaFoldDB" id="A0A562QQP3"/>
<dbReference type="Proteomes" id="UP000316905">
    <property type="component" value="Unassembled WGS sequence"/>
</dbReference>
<dbReference type="RefSeq" id="WP_145136757.1">
    <property type="nucleotide sequence ID" value="NZ_VLKY01000001.1"/>
</dbReference>
<dbReference type="OrthoDB" id="9796461at2"/>
<accession>A0A562QQP3</accession>
<protein>
    <submittedName>
        <fullName evidence="3">Peptidoglycan/LPS O-acetylase OafA/YrhL</fullName>
    </submittedName>
</protein>
<feature type="transmembrane region" description="Helical" evidence="1">
    <location>
        <begin position="89"/>
        <end position="111"/>
    </location>
</feature>
<dbReference type="GO" id="GO:0009103">
    <property type="term" value="P:lipopolysaccharide biosynthetic process"/>
    <property type="evidence" value="ECO:0007669"/>
    <property type="project" value="TreeGrafter"/>
</dbReference>
<reference evidence="3 4" key="1">
    <citation type="journal article" date="2015" name="Stand. Genomic Sci.">
        <title>Genomic Encyclopedia of Bacterial and Archaeal Type Strains, Phase III: the genomes of soil and plant-associated and newly described type strains.</title>
        <authorList>
            <person name="Whitman W.B."/>
            <person name="Woyke T."/>
            <person name="Klenk H.P."/>
            <person name="Zhou Y."/>
            <person name="Lilburn T.G."/>
            <person name="Beck B.J."/>
            <person name="De Vos P."/>
            <person name="Vandamme P."/>
            <person name="Eisen J.A."/>
            <person name="Garrity G."/>
            <person name="Hugenholtz P."/>
            <person name="Kyrpides N.C."/>
        </authorList>
    </citation>
    <scope>NUCLEOTIDE SEQUENCE [LARGE SCALE GENOMIC DNA]</scope>
    <source>
        <strain evidence="3 4">CGMCC 1.6858</strain>
    </source>
</reference>
<dbReference type="Pfam" id="PF01757">
    <property type="entry name" value="Acyl_transf_3"/>
    <property type="match status" value="1"/>
</dbReference>
<evidence type="ECO:0000313" key="3">
    <source>
        <dbReference type="EMBL" id="TWI58520.1"/>
    </source>
</evidence>
<feature type="transmembrane region" description="Helical" evidence="1">
    <location>
        <begin position="12"/>
        <end position="29"/>
    </location>
</feature>
<feature type="transmembrane region" description="Helical" evidence="1">
    <location>
        <begin position="201"/>
        <end position="218"/>
    </location>
</feature>
<dbReference type="GO" id="GO:0016020">
    <property type="term" value="C:membrane"/>
    <property type="evidence" value="ECO:0007669"/>
    <property type="project" value="TreeGrafter"/>
</dbReference>
<feature type="transmembrane region" description="Helical" evidence="1">
    <location>
        <begin position="263"/>
        <end position="284"/>
    </location>
</feature>
<dbReference type="EMBL" id="VLKY01000001">
    <property type="protein sequence ID" value="TWI58520.1"/>
    <property type="molecule type" value="Genomic_DNA"/>
</dbReference>
<gene>
    <name evidence="3" type="ORF">IQ22_00226</name>
</gene>
<keyword evidence="4" id="KW-1185">Reference proteome</keyword>
<comment type="caution">
    <text evidence="3">The sequence shown here is derived from an EMBL/GenBank/DDBJ whole genome shotgun (WGS) entry which is preliminary data.</text>
</comment>
<dbReference type="PANTHER" id="PTHR23028:SF53">
    <property type="entry name" value="ACYL_TRANSF_3 DOMAIN-CONTAINING PROTEIN"/>
    <property type="match status" value="1"/>
</dbReference>
<feature type="transmembrane region" description="Helical" evidence="1">
    <location>
        <begin position="49"/>
        <end position="68"/>
    </location>
</feature>
<keyword evidence="1" id="KW-0472">Membrane</keyword>